<evidence type="ECO:0000256" key="3">
    <source>
        <dbReference type="ARBA" id="ARBA00022670"/>
    </source>
</evidence>
<keyword evidence="5 9" id="KW-0064">Aspartyl protease</keyword>
<dbReference type="EMBL" id="CP141059">
    <property type="protein sequence ID" value="WQQ25002.1"/>
    <property type="molecule type" value="Genomic_DNA"/>
</dbReference>
<comment type="function">
    <text evidence="9">This protein specifically catalyzes the removal of signal peptides from prolipoproteins.</text>
</comment>
<comment type="similarity">
    <text evidence="1 9 10">Belongs to the peptidase A8 family.</text>
</comment>
<evidence type="ECO:0000256" key="4">
    <source>
        <dbReference type="ARBA" id="ARBA00022692"/>
    </source>
</evidence>
<evidence type="ECO:0000313" key="12">
    <source>
        <dbReference type="Proteomes" id="UP001327225"/>
    </source>
</evidence>
<keyword evidence="7 9" id="KW-1133">Transmembrane helix</keyword>
<evidence type="ECO:0000256" key="2">
    <source>
        <dbReference type="ARBA" id="ARBA00022475"/>
    </source>
</evidence>
<evidence type="ECO:0000256" key="8">
    <source>
        <dbReference type="ARBA" id="ARBA00023136"/>
    </source>
</evidence>
<dbReference type="Pfam" id="PF01252">
    <property type="entry name" value="Peptidase_A8"/>
    <property type="match status" value="1"/>
</dbReference>
<keyword evidence="8 9" id="KW-0472">Membrane</keyword>
<comment type="catalytic activity">
    <reaction evidence="9">
        <text>Release of signal peptides from bacterial membrane prolipoproteins. Hydrolyzes -Xaa-Yaa-Zaa-|-(S,diacylglyceryl)Cys-, in which Xaa is hydrophobic (preferably Leu), and Yaa (Ala or Ser) and Zaa (Gly or Ala) have small, neutral side chains.</text>
        <dbReference type="EC" id="3.4.23.36"/>
    </reaction>
</comment>
<feature type="active site" evidence="9">
    <location>
        <position position="137"/>
    </location>
</feature>
<evidence type="ECO:0000256" key="1">
    <source>
        <dbReference type="ARBA" id="ARBA00006139"/>
    </source>
</evidence>
<evidence type="ECO:0000256" key="5">
    <source>
        <dbReference type="ARBA" id="ARBA00022750"/>
    </source>
</evidence>
<gene>
    <name evidence="9 11" type="primary">lspA</name>
    <name evidence="11" type="ORF">SHK19_13615</name>
</gene>
<keyword evidence="2 9" id="KW-1003">Cell membrane</keyword>
<dbReference type="EC" id="3.4.23.36" evidence="9"/>
<keyword evidence="4 9" id="KW-0812">Transmembrane</keyword>
<dbReference type="HAMAP" id="MF_00161">
    <property type="entry name" value="LspA"/>
    <property type="match status" value="1"/>
</dbReference>
<evidence type="ECO:0000256" key="9">
    <source>
        <dbReference type="HAMAP-Rule" id="MF_00161"/>
    </source>
</evidence>
<comment type="subcellular location">
    <subcellularLocation>
        <location evidence="9">Cell membrane</location>
        <topology evidence="9">Multi-pass membrane protein</topology>
    </subcellularLocation>
</comment>
<accession>A0ABZ0ZKZ8</accession>
<dbReference type="GO" id="GO:0004190">
    <property type="term" value="F:aspartic-type endopeptidase activity"/>
    <property type="evidence" value="ECO:0007669"/>
    <property type="project" value="UniProtKB-EC"/>
</dbReference>
<evidence type="ECO:0000256" key="6">
    <source>
        <dbReference type="ARBA" id="ARBA00022801"/>
    </source>
</evidence>
<feature type="active site" evidence="9">
    <location>
        <position position="123"/>
    </location>
</feature>
<comment type="caution">
    <text evidence="9">Lacks conserved residue(s) required for the propagation of feature annotation.</text>
</comment>
<sequence length="170" mass="18195">MLTSSRAWTVFAVVAVVIYVTDQLSKRAAVEHLTGRDDVKVVGELLQLHLTRNPGAAFSLGTGFTVGLSCLAIVATVVVLGVSRKVVDPVWAAGLGALLAGITGNLTDRMLREPGPFRGHVIDFLQLPNWPIFNVADIAINVGAGLILLQVFRGIRMDGTRPDHDVEDDT</sequence>
<evidence type="ECO:0000256" key="7">
    <source>
        <dbReference type="ARBA" id="ARBA00022989"/>
    </source>
</evidence>
<keyword evidence="12" id="KW-1185">Reference proteome</keyword>
<dbReference type="RefSeq" id="WP_322455503.1">
    <property type="nucleotide sequence ID" value="NZ_CP141059.1"/>
</dbReference>
<dbReference type="Proteomes" id="UP001327225">
    <property type="component" value="Chromosome"/>
</dbReference>
<dbReference type="PANTHER" id="PTHR33695">
    <property type="entry name" value="LIPOPROTEIN SIGNAL PEPTIDASE"/>
    <property type="match status" value="1"/>
</dbReference>
<evidence type="ECO:0000256" key="10">
    <source>
        <dbReference type="RuleBase" id="RU004181"/>
    </source>
</evidence>
<reference evidence="12" key="1">
    <citation type="submission" date="2023-12" db="EMBL/GenBank/DDBJ databases">
        <title>Novel species in genus Nocardioides.</title>
        <authorList>
            <person name="Zhou H."/>
        </authorList>
    </citation>
    <scope>NUCLEOTIDE SEQUENCE [LARGE SCALE GENOMIC DNA]</scope>
    <source>
        <strain evidence="12">HM61</strain>
    </source>
</reference>
<dbReference type="NCBIfam" id="TIGR00077">
    <property type="entry name" value="lspA"/>
    <property type="match status" value="1"/>
</dbReference>
<protein>
    <recommendedName>
        <fullName evidence="9">Lipoprotein signal peptidase</fullName>
        <ecNumber evidence="9">3.4.23.36</ecNumber>
    </recommendedName>
    <alternativeName>
        <fullName evidence="9">Prolipoprotein signal peptidase</fullName>
    </alternativeName>
    <alternativeName>
        <fullName evidence="9">Signal peptidase II</fullName>
        <shortName evidence="9">SPase II</shortName>
    </alternativeName>
</protein>
<comment type="pathway">
    <text evidence="9">Protein modification; lipoprotein biosynthesis (signal peptide cleavage).</text>
</comment>
<evidence type="ECO:0000313" key="11">
    <source>
        <dbReference type="EMBL" id="WQQ25002.1"/>
    </source>
</evidence>
<keyword evidence="3 9" id="KW-0645">Protease</keyword>
<organism evidence="11 12">
    <name type="scientific">Nocardioides bizhenqiangii</name>
    <dbReference type="NCBI Taxonomy" id="3095076"/>
    <lineage>
        <taxon>Bacteria</taxon>
        <taxon>Bacillati</taxon>
        <taxon>Actinomycetota</taxon>
        <taxon>Actinomycetes</taxon>
        <taxon>Propionibacteriales</taxon>
        <taxon>Nocardioidaceae</taxon>
        <taxon>Nocardioides</taxon>
    </lineage>
</organism>
<feature type="transmembrane region" description="Helical" evidence="9">
    <location>
        <begin position="56"/>
        <end position="82"/>
    </location>
</feature>
<dbReference type="InterPro" id="IPR001872">
    <property type="entry name" value="Peptidase_A8"/>
</dbReference>
<name>A0ABZ0ZKZ8_9ACTN</name>
<feature type="transmembrane region" description="Helical" evidence="9">
    <location>
        <begin position="132"/>
        <end position="152"/>
    </location>
</feature>
<dbReference type="PANTHER" id="PTHR33695:SF1">
    <property type="entry name" value="LIPOPROTEIN SIGNAL PEPTIDASE"/>
    <property type="match status" value="1"/>
</dbReference>
<proteinExistence type="inferred from homology"/>
<keyword evidence="6 9" id="KW-0378">Hydrolase</keyword>
<dbReference type="PRINTS" id="PR00781">
    <property type="entry name" value="LIPOSIGPTASE"/>
</dbReference>
<feature type="transmembrane region" description="Helical" evidence="9">
    <location>
        <begin position="89"/>
        <end position="107"/>
    </location>
</feature>